<dbReference type="Pfam" id="PF14111">
    <property type="entry name" value="DUF4283"/>
    <property type="match status" value="1"/>
</dbReference>
<name>A0A6D2JEH3_9BRAS</name>
<evidence type="ECO:0000259" key="2">
    <source>
        <dbReference type="PROSITE" id="PS50042"/>
    </source>
</evidence>
<dbReference type="PANTHER" id="PTHR31286">
    <property type="entry name" value="GLYCINE-RICH CELL WALL STRUCTURAL PROTEIN 1.8-LIKE"/>
    <property type="match status" value="1"/>
</dbReference>
<dbReference type="PANTHER" id="PTHR31286:SF162">
    <property type="entry name" value="DUF4283 DOMAIN-CONTAINING PROTEIN-RELATED"/>
    <property type="match status" value="1"/>
</dbReference>
<keyword evidence="5" id="KW-1185">Reference proteome</keyword>
<feature type="compositionally biased region" description="Acidic residues" evidence="1">
    <location>
        <begin position="288"/>
        <end position="309"/>
    </location>
</feature>
<evidence type="ECO:0000313" key="4">
    <source>
        <dbReference type="EMBL" id="CAA7038095.1"/>
    </source>
</evidence>
<reference evidence="4 5" key="1">
    <citation type="submission" date="2020-01" db="EMBL/GenBank/DDBJ databases">
        <authorList>
            <person name="Mishra B."/>
        </authorList>
    </citation>
    <scope>NUCLEOTIDE SEQUENCE [LARGE SCALE GENOMIC DNA]</scope>
</reference>
<accession>A0A6D2JEH3</accession>
<proteinExistence type="predicted"/>
<feature type="region of interest" description="Disordered" evidence="1">
    <location>
        <begin position="284"/>
        <end position="310"/>
    </location>
</feature>
<feature type="domain" description="Cyclic nucleotide-binding" evidence="2">
    <location>
        <begin position="1"/>
        <end position="14"/>
    </location>
</feature>
<protein>
    <recommendedName>
        <fullName evidence="2">Cyclic nucleotide-binding domain-containing protein</fullName>
    </recommendedName>
</protein>
<organism evidence="4 5">
    <name type="scientific">Microthlaspi erraticum</name>
    <dbReference type="NCBI Taxonomy" id="1685480"/>
    <lineage>
        <taxon>Eukaryota</taxon>
        <taxon>Viridiplantae</taxon>
        <taxon>Streptophyta</taxon>
        <taxon>Embryophyta</taxon>
        <taxon>Tracheophyta</taxon>
        <taxon>Spermatophyta</taxon>
        <taxon>Magnoliopsida</taxon>
        <taxon>eudicotyledons</taxon>
        <taxon>Gunneridae</taxon>
        <taxon>Pentapetalae</taxon>
        <taxon>rosids</taxon>
        <taxon>malvids</taxon>
        <taxon>Brassicales</taxon>
        <taxon>Brassicaceae</taxon>
        <taxon>Coluteocarpeae</taxon>
        <taxon>Microthlaspi</taxon>
    </lineage>
</organism>
<dbReference type="EMBL" id="CACVBM020000333">
    <property type="protein sequence ID" value="CAA7017515.1"/>
    <property type="molecule type" value="Genomic_DNA"/>
</dbReference>
<dbReference type="InterPro" id="IPR025558">
    <property type="entry name" value="DUF4283"/>
</dbReference>
<dbReference type="Proteomes" id="UP000467841">
    <property type="component" value="Unassembled WGS sequence"/>
</dbReference>
<dbReference type="InterPro" id="IPR000595">
    <property type="entry name" value="cNMP-bd_dom"/>
</dbReference>
<sequence>MSEGDFFGEIAVLFFLSTFLFLRTVSRRDVVVEQFCSGSLTVSSKSVVVDIRLYDELCFIHNGHPDLYIHRLYIPQIHHILTRSISIFLLCYSKFNLYPKKMANNLRNAIQNLNLGINDEPVALPIDVCTEAVRVNQFSLIGRALIPRRQNLRAIVATLPRNWGLTGVISGRVIERRRFQFVFPSEDLMQSVLNRGPWSYGDRMLVLQQWRPEMDETDLNIIPFWVQVRGIPIQFLTRNVIYHIGDSLGHVDVIDFNPEMAAAVEFVRVKILLKECGLMTHDTGECIPNEEDDAPPPDNNDDDNGDDDNVNQMEAEHVHVPDPMIQQLEREALNQRRLEGEWGRGGILICRGVLTNPIYGEGSYTDPTVDRRSSDA</sequence>
<evidence type="ECO:0000313" key="5">
    <source>
        <dbReference type="Proteomes" id="UP000467841"/>
    </source>
</evidence>
<evidence type="ECO:0000313" key="3">
    <source>
        <dbReference type="EMBL" id="CAA7017515.1"/>
    </source>
</evidence>
<dbReference type="OrthoDB" id="1029220at2759"/>
<dbReference type="EMBL" id="CACVBM020001185">
    <property type="protein sequence ID" value="CAA7038095.1"/>
    <property type="molecule type" value="Genomic_DNA"/>
</dbReference>
<dbReference type="AlphaFoldDB" id="A0A6D2JEH3"/>
<dbReference type="PROSITE" id="PS50042">
    <property type="entry name" value="CNMP_BINDING_3"/>
    <property type="match status" value="1"/>
</dbReference>
<gene>
    <name evidence="4" type="ORF">MERR_LOCUS25330</name>
    <name evidence="3" type="ORF">MERR_LOCUS4750</name>
</gene>
<dbReference type="InterPro" id="IPR040256">
    <property type="entry name" value="At4g02000-like"/>
</dbReference>
<evidence type="ECO:0000256" key="1">
    <source>
        <dbReference type="SAM" id="MobiDB-lite"/>
    </source>
</evidence>